<reference evidence="2 3" key="1">
    <citation type="journal article" date="2015" name="PLoS ONE">
        <title>The Complete Genome of a New Betabaculovirus from Clostera anastomosis.</title>
        <authorList>
            <person name="Yin F."/>
            <person name="Zhu Z."/>
            <person name="Liu X."/>
            <person name="Hou D."/>
            <person name="Wang J."/>
            <person name="Zhang L."/>
            <person name="Wang M."/>
            <person name="Kou Z."/>
            <person name="Wang H."/>
            <person name="Deng F."/>
            <person name="Hu Z."/>
        </authorList>
    </citation>
    <scope>NUCLEOTIDE SEQUENCE [LARGE SCALE GENOMIC DNA]</scope>
    <source>
        <strain evidence="2 3">ClasGV-B</strain>
    </source>
</reference>
<keyword evidence="1" id="KW-0472">Membrane</keyword>
<proteinExistence type="predicted"/>
<gene>
    <name evidence="2" type="ORF">clas116</name>
</gene>
<evidence type="ECO:0000256" key="1">
    <source>
        <dbReference type="SAM" id="Phobius"/>
    </source>
</evidence>
<evidence type="ECO:0000313" key="3">
    <source>
        <dbReference type="Proteomes" id="UP000232791"/>
    </source>
</evidence>
<dbReference type="EMBL" id="KR091910">
    <property type="protein sequence ID" value="AKS25459.1"/>
    <property type="molecule type" value="Genomic_DNA"/>
</dbReference>
<dbReference type="Proteomes" id="UP000232791">
    <property type="component" value="Segment"/>
</dbReference>
<keyword evidence="1" id="KW-0812">Transmembrane</keyword>
<feature type="transmembrane region" description="Helical" evidence="1">
    <location>
        <begin position="17"/>
        <end position="40"/>
    </location>
</feature>
<name>A0A0K0WSC1_9BBAC</name>
<accession>A0A0K0WSC1</accession>
<protein>
    <submittedName>
        <fullName evidence="2">Clas116</fullName>
    </submittedName>
</protein>
<evidence type="ECO:0000313" key="2">
    <source>
        <dbReference type="EMBL" id="AKS25459.1"/>
    </source>
</evidence>
<keyword evidence="1" id="KW-1133">Transmembrane helix</keyword>
<organism evidence="2 3">
    <name type="scientific">Clostera anastomosis granulovirus B</name>
    <dbReference type="NCBI Taxonomy" id="1986290"/>
    <lineage>
        <taxon>Viruses</taxon>
        <taxon>Viruses incertae sedis</taxon>
        <taxon>Naldaviricetes</taxon>
        <taxon>Lefavirales</taxon>
        <taxon>Baculoviridae</taxon>
        <taxon>Betabaculovirus</taxon>
        <taxon>Betabaculovirus alterclanastomosis</taxon>
    </lineage>
</organism>
<keyword evidence="3" id="KW-1185">Reference proteome</keyword>
<sequence>MMLYNVIDDNDYKRASMIFNIIGCVLQFLQIVLVITFAVYKFTRRQ</sequence>